<dbReference type="PANTHER" id="PTHR44846:SF1">
    <property type="entry name" value="MANNOSYL-D-GLYCERATE TRANSPORT_METABOLISM SYSTEM REPRESSOR MNGR-RELATED"/>
    <property type="match status" value="1"/>
</dbReference>
<dbReference type="InterPro" id="IPR050679">
    <property type="entry name" value="Bact_HTH_transcr_reg"/>
</dbReference>
<dbReference type="AlphaFoldDB" id="A0A427TY05"/>
<reference evidence="6" key="1">
    <citation type="submission" date="2018-12" db="EMBL/GenBank/DDBJ databases">
        <title>Bacillus chawlae sp. nov., Bacillus glennii sp. nov., and Bacillus saganii sp. nov. Isolated from the Vehicle Assembly Building at Kennedy Space Center where the Viking Spacecraft were Assembled.</title>
        <authorList>
            <person name="Seuylemezian A."/>
            <person name="Vaishampayan P."/>
        </authorList>
    </citation>
    <scope>NUCLEOTIDE SEQUENCE [LARGE SCALE GENOMIC DNA]</scope>
    <source>
        <strain evidence="6">DSM 13966</strain>
    </source>
</reference>
<evidence type="ECO:0000259" key="4">
    <source>
        <dbReference type="PROSITE" id="PS50949"/>
    </source>
</evidence>
<dbReference type="InterPro" id="IPR000524">
    <property type="entry name" value="Tscrpt_reg_HTH_GntR"/>
</dbReference>
<dbReference type="InterPro" id="IPR036388">
    <property type="entry name" value="WH-like_DNA-bd_sf"/>
</dbReference>
<evidence type="ECO:0000313" key="5">
    <source>
        <dbReference type="EMBL" id="RSD29035.1"/>
    </source>
</evidence>
<dbReference type="EMBL" id="RSFW01000003">
    <property type="protein sequence ID" value="RSD29035.1"/>
    <property type="molecule type" value="Genomic_DNA"/>
</dbReference>
<dbReference type="OrthoDB" id="457376at2"/>
<accession>A0A427TY05</accession>
<dbReference type="PANTHER" id="PTHR44846">
    <property type="entry name" value="MANNOSYL-D-GLYCERATE TRANSPORT/METABOLISM SYSTEM REPRESSOR MNGR-RELATED"/>
    <property type="match status" value="1"/>
</dbReference>
<name>A0A427TY05_9BACI</name>
<comment type="caution">
    <text evidence="5">The sequence shown here is derived from an EMBL/GenBank/DDBJ whole genome shotgun (WGS) entry which is preliminary data.</text>
</comment>
<dbReference type="SUPFAM" id="SSF64288">
    <property type="entry name" value="Chorismate lyase-like"/>
    <property type="match status" value="1"/>
</dbReference>
<dbReference type="Gene3D" id="3.40.1410.10">
    <property type="entry name" value="Chorismate lyase-like"/>
    <property type="match status" value="1"/>
</dbReference>
<keyword evidence="1" id="KW-0805">Transcription regulation</keyword>
<dbReference type="InterPro" id="IPR011663">
    <property type="entry name" value="UTRA"/>
</dbReference>
<evidence type="ECO:0000256" key="3">
    <source>
        <dbReference type="ARBA" id="ARBA00023163"/>
    </source>
</evidence>
<dbReference type="SMART" id="SM00345">
    <property type="entry name" value="HTH_GNTR"/>
    <property type="match status" value="1"/>
</dbReference>
<dbReference type="Gene3D" id="1.10.10.10">
    <property type="entry name" value="Winged helix-like DNA-binding domain superfamily/Winged helix DNA-binding domain"/>
    <property type="match status" value="1"/>
</dbReference>
<organism evidence="5 6">
    <name type="scientific">Mesobacillus subterraneus</name>
    <dbReference type="NCBI Taxonomy" id="285983"/>
    <lineage>
        <taxon>Bacteria</taxon>
        <taxon>Bacillati</taxon>
        <taxon>Bacillota</taxon>
        <taxon>Bacilli</taxon>
        <taxon>Bacillales</taxon>
        <taxon>Bacillaceae</taxon>
        <taxon>Mesobacillus</taxon>
    </lineage>
</organism>
<feature type="domain" description="HTH gntR-type" evidence="4">
    <location>
        <begin position="11"/>
        <end position="79"/>
    </location>
</feature>
<dbReference type="RefSeq" id="WP_125478468.1">
    <property type="nucleotide sequence ID" value="NZ_RSFW01000003.1"/>
</dbReference>
<evidence type="ECO:0000256" key="1">
    <source>
        <dbReference type="ARBA" id="ARBA00023015"/>
    </source>
</evidence>
<dbReference type="Pfam" id="PF00392">
    <property type="entry name" value="GntR"/>
    <property type="match status" value="1"/>
</dbReference>
<dbReference type="GO" id="GO:0045892">
    <property type="term" value="P:negative regulation of DNA-templated transcription"/>
    <property type="evidence" value="ECO:0007669"/>
    <property type="project" value="TreeGrafter"/>
</dbReference>
<dbReference type="InterPro" id="IPR036390">
    <property type="entry name" value="WH_DNA-bd_sf"/>
</dbReference>
<dbReference type="Pfam" id="PF07702">
    <property type="entry name" value="UTRA"/>
    <property type="match status" value="1"/>
</dbReference>
<proteinExistence type="predicted"/>
<keyword evidence="3" id="KW-0804">Transcription</keyword>
<gene>
    <name evidence="5" type="ORF">EJA10_02695</name>
</gene>
<sequence>MRKKLISTASMPLYKNCAMILRQQILDGKWDGGQKLPSESQLTSEFNASRITIRQAMQLLENEGLITRFQGKGTFVTNKSVEQSLTGIHDFAKNLNRVGRKPSFVIENNSVIASNNFLSRSLNVEMNSCLYRIERLKLDEGTPMIFERLFLPCEHAPELAINELSQKWLSDILSTKYNLPITKVRQTIEPIIIGDYEAEKLGIAAQSLGLLIDRISWSNEKAVLLTRSIIRGDMAKFVVEVGEQFD</sequence>
<evidence type="ECO:0000313" key="6">
    <source>
        <dbReference type="Proteomes" id="UP000279911"/>
    </source>
</evidence>
<dbReference type="GO" id="GO:0003700">
    <property type="term" value="F:DNA-binding transcription factor activity"/>
    <property type="evidence" value="ECO:0007669"/>
    <property type="project" value="InterPro"/>
</dbReference>
<dbReference type="InterPro" id="IPR028978">
    <property type="entry name" value="Chorismate_lyase_/UTRA_dom_sf"/>
</dbReference>
<keyword evidence="2" id="KW-0238">DNA-binding</keyword>
<dbReference type="GO" id="GO:0003677">
    <property type="term" value="F:DNA binding"/>
    <property type="evidence" value="ECO:0007669"/>
    <property type="project" value="UniProtKB-KW"/>
</dbReference>
<dbReference type="PRINTS" id="PR00035">
    <property type="entry name" value="HTHGNTR"/>
</dbReference>
<evidence type="ECO:0000256" key="2">
    <source>
        <dbReference type="ARBA" id="ARBA00023125"/>
    </source>
</evidence>
<dbReference type="SMART" id="SM00866">
    <property type="entry name" value="UTRA"/>
    <property type="match status" value="1"/>
</dbReference>
<dbReference type="Proteomes" id="UP000279911">
    <property type="component" value="Unassembled WGS sequence"/>
</dbReference>
<dbReference type="SUPFAM" id="SSF46785">
    <property type="entry name" value="Winged helix' DNA-binding domain"/>
    <property type="match status" value="1"/>
</dbReference>
<protein>
    <submittedName>
        <fullName evidence="5">GntR family transcriptional regulator</fullName>
    </submittedName>
</protein>
<dbReference type="CDD" id="cd07377">
    <property type="entry name" value="WHTH_GntR"/>
    <property type="match status" value="1"/>
</dbReference>
<dbReference type="FunFam" id="1.10.10.10:FF:000079">
    <property type="entry name" value="GntR family transcriptional regulator"/>
    <property type="match status" value="1"/>
</dbReference>
<dbReference type="PROSITE" id="PS50949">
    <property type="entry name" value="HTH_GNTR"/>
    <property type="match status" value="1"/>
</dbReference>